<dbReference type="Proteomes" id="UP000075604">
    <property type="component" value="Unassembled WGS sequence"/>
</dbReference>
<name>A0A150P6U6_SORCE</name>
<protein>
    <submittedName>
        <fullName evidence="1">Uncharacterized protein</fullName>
    </submittedName>
</protein>
<accession>A0A150P6U6</accession>
<organism evidence="1 2">
    <name type="scientific">Sorangium cellulosum</name>
    <name type="common">Polyangium cellulosum</name>
    <dbReference type="NCBI Taxonomy" id="56"/>
    <lineage>
        <taxon>Bacteria</taxon>
        <taxon>Pseudomonadati</taxon>
        <taxon>Myxococcota</taxon>
        <taxon>Polyangia</taxon>
        <taxon>Polyangiales</taxon>
        <taxon>Polyangiaceae</taxon>
        <taxon>Sorangium</taxon>
    </lineage>
</organism>
<comment type="caution">
    <text evidence="1">The sequence shown here is derived from an EMBL/GenBank/DDBJ whole genome shotgun (WGS) entry which is preliminary data.</text>
</comment>
<reference evidence="1 2" key="1">
    <citation type="submission" date="2014-02" db="EMBL/GenBank/DDBJ databases">
        <title>The small core and large imbalanced accessory genome model reveals a collaborative survival strategy of Sorangium cellulosum strains in nature.</title>
        <authorList>
            <person name="Han K."/>
            <person name="Peng R."/>
            <person name="Blom J."/>
            <person name="Li Y.-Z."/>
        </authorList>
    </citation>
    <scope>NUCLEOTIDE SEQUENCE [LARGE SCALE GENOMIC DNA]</scope>
    <source>
        <strain evidence="1 2">So0157-18</strain>
    </source>
</reference>
<gene>
    <name evidence="1" type="ORF">BE04_30345</name>
</gene>
<evidence type="ECO:0000313" key="2">
    <source>
        <dbReference type="Proteomes" id="UP000075604"/>
    </source>
</evidence>
<evidence type="ECO:0000313" key="1">
    <source>
        <dbReference type="EMBL" id="KYF51341.1"/>
    </source>
</evidence>
<sequence>MEEIAMDSSGDGKPFPIVEPDYTGWSDEERLYYIKWQMAVTQRILRESRSQQPLAQYSDIQSGSD</sequence>
<dbReference type="EMBL" id="JELX01003776">
    <property type="protein sequence ID" value="KYF51341.1"/>
    <property type="molecule type" value="Genomic_DNA"/>
</dbReference>
<proteinExistence type="predicted"/>
<dbReference type="AlphaFoldDB" id="A0A150P6U6"/>